<organism evidence="2 3">
    <name type="scientific">Algoriphagus halophilus</name>
    <dbReference type="NCBI Taxonomy" id="226505"/>
    <lineage>
        <taxon>Bacteria</taxon>
        <taxon>Pseudomonadati</taxon>
        <taxon>Bacteroidota</taxon>
        <taxon>Cytophagia</taxon>
        <taxon>Cytophagales</taxon>
        <taxon>Cyclobacteriaceae</taxon>
        <taxon>Algoriphagus</taxon>
    </lineage>
</organism>
<keyword evidence="1" id="KW-0472">Membrane</keyword>
<feature type="transmembrane region" description="Helical" evidence="1">
    <location>
        <begin position="7"/>
        <end position="26"/>
    </location>
</feature>
<keyword evidence="3" id="KW-1185">Reference proteome</keyword>
<keyword evidence="1" id="KW-1133">Transmembrane helix</keyword>
<name>A0A1N6DYH5_9BACT</name>
<dbReference type="AlphaFoldDB" id="A0A1N6DYH5"/>
<sequence>MNKFIRIISTAMGILFVSLLFTYQSYSQIPKGIPKPTGPIDFSKTSNVIIFGAIPAIILIVYLVFRKRIKKIKQEKREKLKKRNENE</sequence>
<proteinExistence type="predicted"/>
<accession>A0A1N6DYH5</accession>
<dbReference type="RefSeq" id="WP_074224229.1">
    <property type="nucleotide sequence ID" value="NZ_FSRC01000001.1"/>
</dbReference>
<dbReference type="Proteomes" id="UP000185221">
    <property type="component" value="Unassembled WGS sequence"/>
</dbReference>
<dbReference type="EMBL" id="FSRC01000001">
    <property type="protein sequence ID" value="SIN75829.1"/>
    <property type="molecule type" value="Genomic_DNA"/>
</dbReference>
<evidence type="ECO:0000313" key="2">
    <source>
        <dbReference type="EMBL" id="SIN75829.1"/>
    </source>
</evidence>
<gene>
    <name evidence="2" type="ORF">SAMN05444394_1533</name>
</gene>
<evidence type="ECO:0000313" key="3">
    <source>
        <dbReference type="Proteomes" id="UP000185221"/>
    </source>
</evidence>
<feature type="transmembrane region" description="Helical" evidence="1">
    <location>
        <begin position="46"/>
        <end position="65"/>
    </location>
</feature>
<evidence type="ECO:0000256" key="1">
    <source>
        <dbReference type="SAM" id="Phobius"/>
    </source>
</evidence>
<reference evidence="3" key="1">
    <citation type="submission" date="2016-11" db="EMBL/GenBank/DDBJ databases">
        <authorList>
            <person name="Varghese N."/>
            <person name="Submissions S."/>
        </authorList>
    </citation>
    <scope>NUCLEOTIDE SEQUENCE [LARGE SCALE GENOMIC DNA]</scope>
    <source>
        <strain evidence="3">DSM 15292</strain>
    </source>
</reference>
<keyword evidence="1" id="KW-0812">Transmembrane</keyword>
<protein>
    <submittedName>
        <fullName evidence="2">Uncharacterized protein</fullName>
    </submittedName>
</protein>